<evidence type="ECO:0008006" key="4">
    <source>
        <dbReference type="Google" id="ProtNLM"/>
    </source>
</evidence>
<evidence type="ECO:0000313" key="2">
    <source>
        <dbReference type="EMBL" id="BCJ26223.1"/>
    </source>
</evidence>
<feature type="compositionally biased region" description="Pro residues" evidence="1">
    <location>
        <begin position="154"/>
        <end position="169"/>
    </location>
</feature>
<dbReference type="Proteomes" id="UP000680750">
    <property type="component" value="Chromosome"/>
</dbReference>
<feature type="region of interest" description="Disordered" evidence="1">
    <location>
        <begin position="132"/>
        <end position="191"/>
    </location>
</feature>
<dbReference type="Pfam" id="PF05834">
    <property type="entry name" value="Lycopene_cycl"/>
    <property type="match status" value="2"/>
</dbReference>
<name>A0A810KSN4_9ACTN</name>
<sequence>MTSGHGTDVDVALVGGGGAAHCLLHALAAAGVRVSVAVLDPVSHTGNDRTWCFWDGGTSPVEPAVRRRWSRLRVVGPDGGARELAPVSYAMVRSADFYREVRQRCAPPAAGAAGAAGPAVRWMPASVRAIRPARADPPAGPGEGGNRPGETVAPAPPGQLAPPGQPGQPAPSGQPVGLVGQDGPDTGGVVLDTDAGQVTARWVFDSRPRPPDRPGTTTLLQHFRGRWLSGAGLDPAAATLMDFTVPQPESGLAFGYVLPVDRHEALVEYTVFSRSRLAPADYDAALDRLCDRLGVAGAIVESIEDGVIPMTDGRFARRVAPHVYRLGTAGGATRPATGYTFATMLRQARVVAARLAAGADPVPPRPYPARHLRYDAILLRAIDRGLVDGPRLFTELLTRHPPDRILGFLDGTSTRRDEARILAGTPIPGMVRATAGWLAATARR</sequence>
<dbReference type="OrthoDB" id="24355at2"/>
<dbReference type="InterPro" id="IPR036188">
    <property type="entry name" value="FAD/NAD-bd_sf"/>
</dbReference>
<dbReference type="EMBL" id="AP023354">
    <property type="protein sequence ID" value="BCJ26223.1"/>
    <property type="molecule type" value="Genomic_DNA"/>
</dbReference>
<evidence type="ECO:0000313" key="3">
    <source>
        <dbReference type="Proteomes" id="UP000680750"/>
    </source>
</evidence>
<gene>
    <name evidence="2" type="ORF">Asera_03310</name>
</gene>
<protein>
    <recommendedName>
        <fullName evidence="4">Lycopene beta-cyclase</fullName>
    </recommendedName>
</protein>
<keyword evidence="3" id="KW-1185">Reference proteome</keyword>
<evidence type="ECO:0000256" key="1">
    <source>
        <dbReference type="SAM" id="MobiDB-lite"/>
    </source>
</evidence>
<dbReference type="AlphaFoldDB" id="A0A810KSN4"/>
<reference evidence="2" key="1">
    <citation type="submission" date="2020-08" db="EMBL/GenBank/DDBJ databases">
        <title>Whole genome shotgun sequence of Actinocatenispora sera NBRC 101916.</title>
        <authorList>
            <person name="Komaki H."/>
            <person name="Tamura T."/>
        </authorList>
    </citation>
    <scope>NUCLEOTIDE SEQUENCE</scope>
    <source>
        <strain evidence="2">NBRC 101916</strain>
    </source>
</reference>
<dbReference type="RefSeq" id="WP_035298867.1">
    <property type="nucleotide sequence ID" value="NZ_AP023354.1"/>
</dbReference>
<proteinExistence type="predicted"/>
<accession>A0A810KSN4</accession>
<organism evidence="2 3">
    <name type="scientific">Actinocatenispora sera</name>
    <dbReference type="NCBI Taxonomy" id="390989"/>
    <lineage>
        <taxon>Bacteria</taxon>
        <taxon>Bacillati</taxon>
        <taxon>Actinomycetota</taxon>
        <taxon>Actinomycetes</taxon>
        <taxon>Micromonosporales</taxon>
        <taxon>Micromonosporaceae</taxon>
        <taxon>Actinocatenispora</taxon>
    </lineage>
</organism>
<dbReference type="SUPFAM" id="SSF51905">
    <property type="entry name" value="FAD/NAD(P)-binding domain"/>
    <property type="match status" value="1"/>
</dbReference>
<dbReference type="KEGG" id="aser:Asera_03310"/>